<dbReference type="AlphaFoldDB" id="A0A1T4Q690"/>
<dbReference type="CDD" id="cd00806">
    <property type="entry name" value="TrpRS_core"/>
    <property type="match status" value="1"/>
</dbReference>
<evidence type="ECO:0000256" key="11">
    <source>
        <dbReference type="SAM" id="MobiDB-lite"/>
    </source>
</evidence>
<sequence>MPRTGGAATRGPPQVNTGGGTAPDKLGHMAATHTYLTGIQTSGEPHIGNYVGAIKPALAAAESSDTLYFLADYHALNSVKDPAKLRHSIRSVAATWLACGLDPERTVLYRQSSVPEVFELATILSSITSKGLMNRAHAYKAARDRNAAAGNEDLDAGVNMGLFNYPILMAADILIMAADRVPVGRDQVQHIEYTADIAGTFNHLYGESYTFPIPEGVYPEGEASILPGVDGRKMSKSYDNHIPLFLPENKLKKLVRRIPTDSTPVEDPKDPDTSVVFQLLAQFADAERTAAIRKRLEAGGMGWGELKNELFEVLNAELTPLRERYEALMHPDSELDAILAAGAVRARERARGVLSRVRAAVGID</sequence>
<organism evidence="12 13">
    <name type="scientific">Marinactinospora thermotolerans DSM 45154</name>
    <dbReference type="NCBI Taxonomy" id="1122192"/>
    <lineage>
        <taxon>Bacteria</taxon>
        <taxon>Bacillati</taxon>
        <taxon>Actinomycetota</taxon>
        <taxon>Actinomycetes</taxon>
        <taxon>Streptosporangiales</taxon>
        <taxon>Nocardiopsidaceae</taxon>
        <taxon>Marinactinospora</taxon>
    </lineage>
</organism>
<dbReference type="Proteomes" id="UP000190637">
    <property type="component" value="Unassembled WGS sequence"/>
</dbReference>
<evidence type="ECO:0000256" key="3">
    <source>
        <dbReference type="ARBA" id="ARBA00022598"/>
    </source>
</evidence>
<protein>
    <recommendedName>
        <fullName evidence="2 9">Tryptophan--tRNA ligase</fullName>
        <ecNumber evidence="2 9">6.1.1.2</ecNumber>
    </recommendedName>
</protein>
<keyword evidence="3 10" id="KW-0436">Ligase</keyword>
<proteinExistence type="inferred from homology"/>
<keyword evidence="13" id="KW-1185">Reference proteome</keyword>
<dbReference type="InterPro" id="IPR050203">
    <property type="entry name" value="Trp-tRNA_synthetase"/>
</dbReference>
<evidence type="ECO:0000256" key="7">
    <source>
        <dbReference type="ARBA" id="ARBA00023146"/>
    </source>
</evidence>
<dbReference type="GO" id="GO:0006436">
    <property type="term" value="P:tryptophanyl-tRNA aminoacylation"/>
    <property type="evidence" value="ECO:0007669"/>
    <property type="project" value="UniProtKB-UniRule"/>
</dbReference>
<dbReference type="InterPro" id="IPR002306">
    <property type="entry name" value="Trp-tRNA-ligase"/>
</dbReference>
<keyword evidence="4 10" id="KW-0547">Nucleotide-binding</keyword>
<dbReference type="InterPro" id="IPR014729">
    <property type="entry name" value="Rossmann-like_a/b/a_fold"/>
</dbReference>
<evidence type="ECO:0000256" key="6">
    <source>
        <dbReference type="ARBA" id="ARBA00022917"/>
    </source>
</evidence>
<evidence type="ECO:0000313" key="12">
    <source>
        <dbReference type="EMBL" id="SJZ99303.1"/>
    </source>
</evidence>
<dbReference type="GO" id="GO:0005829">
    <property type="term" value="C:cytosol"/>
    <property type="evidence" value="ECO:0007669"/>
    <property type="project" value="TreeGrafter"/>
</dbReference>
<dbReference type="Pfam" id="PF00579">
    <property type="entry name" value="tRNA-synt_1b"/>
    <property type="match status" value="1"/>
</dbReference>
<evidence type="ECO:0000313" key="13">
    <source>
        <dbReference type="Proteomes" id="UP000190637"/>
    </source>
</evidence>
<evidence type="ECO:0000256" key="1">
    <source>
        <dbReference type="ARBA" id="ARBA00005594"/>
    </source>
</evidence>
<dbReference type="FunFam" id="1.10.240.10:FF:000005">
    <property type="entry name" value="Tryptophan--tRNA ligase"/>
    <property type="match status" value="1"/>
</dbReference>
<evidence type="ECO:0000256" key="10">
    <source>
        <dbReference type="RuleBase" id="RU363036"/>
    </source>
</evidence>
<dbReference type="NCBIfam" id="TIGR00233">
    <property type="entry name" value="trpS"/>
    <property type="match status" value="1"/>
</dbReference>
<dbReference type="Gene3D" id="1.10.240.10">
    <property type="entry name" value="Tyrosyl-Transfer RNA Synthetase"/>
    <property type="match status" value="1"/>
</dbReference>
<dbReference type="SUPFAM" id="SSF52374">
    <property type="entry name" value="Nucleotidylyl transferase"/>
    <property type="match status" value="1"/>
</dbReference>
<evidence type="ECO:0000256" key="2">
    <source>
        <dbReference type="ARBA" id="ARBA00013161"/>
    </source>
</evidence>
<keyword evidence="7 10" id="KW-0030">Aminoacyl-tRNA synthetase</keyword>
<reference evidence="12 13" key="1">
    <citation type="submission" date="2017-02" db="EMBL/GenBank/DDBJ databases">
        <authorList>
            <person name="Peterson S.W."/>
        </authorList>
    </citation>
    <scope>NUCLEOTIDE SEQUENCE [LARGE SCALE GENOMIC DNA]</scope>
    <source>
        <strain evidence="12 13">DSM 45154</strain>
    </source>
</reference>
<comment type="similarity">
    <text evidence="1 10">Belongs to the class-I aminoacyl-tRNA synthetase family.</text>
</comment>
<evidence type="ECO:0000256" key="8">
    <source>
        <dbReference type="ARBA" id="ARBA00049929"/>
    </source>
</evidence>
<dbReference type="Gene3D" id="3.40.50.620">
    <property type="entry name" value="HUPs"/>
    <property type="match status" value="1"/>
</dbReference>
<dbReference type="PANTHER" id="PTHR43766:SF1">
    <property type="entry name" value="TRYPTOPHAN--TRNA LIGASE, MITOCHONDRIAL"/>
    <property type="match status" value="1"/>
</dbReference>
<dbReference type="InterPro" id="IPR002305">
    <property type="entry name" value="aa-tRNA-synth_Ic"/>
</dbReference>
<dbReference type="PRINTS" id="PR01039">
    <property type="entry name" value="TRNASYNTHTRP"/>
</dbReference>
<dbReference type="EC" id="6.1.1.2" evidence="2 9"/>
<dbReference type="PANTHER" id="PTHR43766">
    <property type="entry name" value="TRYPTOPHAN--TRNA LIGASE, MITOCHONDRIAL"/>
    <property type="match status" value="1"/>
</dbReference>
<dbReference type="EMBL" id="FUWS01000005">
    <property type="protein sequence ID" value="SJZ99303.1"/>
    <property type="molecule type" value="Genomic_DNA"/>
</dbReference>
<name>A0A1T4Q690_9ACTN</name>
<dbReference type="NCBIfam" id="NF009207">
    <property type="entry name" value="PRK12556.1"/>
    <property type="match status" value="1"/>
</dbReference>
<dbReference type="GO" id="GO:0004830">
    <property type="term" value="F:tryptophan-tRNA ligase activity"/>
    <property type="evidence" value="ECO:0007669"/>
    <property type="project" value="UniProtKB-UniRule"/>
</dbReference>
<dbReference type="GO" id="GO:0005524">
    <property type="term" value="F:ATP binding"/>
    <property type="evidence" value="ECO:0007669"/>
    <property type="project" value="UniProtKB-KW"/>
</dbReference>
<evidence type="ECO:0000256" key="5">
    <source>
        <dbReference type="ARBA" id="ARBA00022840"/>
    </source>
</evidence>
<evidence type="ECO:0000256" key="9">
    <source>
        <dbReference type="NCBIfam" id="TIGR00233"/>
    </source>
</evidence>
<accession>A0A1T4Q690</accession>
<comment type="catalytic activity">
    <reaction evidence="8">
        <text>tRNA(Trp) + L-tryptophan + ATP = L-tryptophyl-tRNA(Trp) + AMP + diphosphate + H(+)</text>
        <dbReference type="Rhea" id="RHEA:24080"/>
        <dbReference type="Rhea" id="RHEA-COMP:9671"/>
        <dbReference type="Rhea" id="RHEA-COMP:9705"/>
        <dbReference type="ChEBI" id="CHEBI:15378"/>
        <dbReference type="ChEBI" id="CHEBI:30616"/>
        <dbReference type="ChEBI" id="CHEBI:33019"/>
        <dbReference type="ChEBI" id="CHEBI:57912"/>
        <dbReference type="ChEBI" id="CHEBI:78442"/>
        <dbReference type="ChEBI" id="CHEBI:78535"/>
        <dbReference type="ChEBI" id="CHEBI:456215"/>
        <dbReference type="EC" id="6.1.1.2"/>
    </reaction>
</comment>
<keyword evidence="5 10" id="KW-0067">ATP-binding</keyword>
<evidence type="ECO:0000256" key="4">
    <source>
        <dbReference type="ARBA" id="ARBA00022741"/>
    </source>
</evidence>
<dbReference type="STRING" id="1122192.SAMN02745673_02066"/>
<feature type="region of interest" description="Disordered" evidence="11">
    <location>
        <begin position="1"/>
        <end position="27"/>
    </location>
</feature>
<keyword evidence="6 10" id="KW-0648">Protein biosynthesis</keyword>
<gene>
    <name evidence="12" type="ORF">SAMN02745673_02066</name>
</gene>